<keyword evidence="2" id="KW-0812">Transmembrane</keyword>
<feature type="compositionally biased region" description="Low complexity" evidence="1">
    <location>
        <begin position="625"/>
        <end position="647"/>
    </location>
</feature>
<feature type="region of interest" description="Disordered" evidence="1">
    <location>
        <begin position="111"/>
        <end position="302"/>
    </location>
</feature>
<protein>
    <submittedName>
        <fullName evidence="3">Uncharacterized protein</fullName>
    </submittedName>
</protein>
<evidence type="ECO:0000256" key="1">
    <source>
        <dbReference type="SAM" id="MobiDB-lite"/>
    </source>
</evidence>
<keyword evidence="2" id="KW-0472">Membrane</keyword>
<accession>A0A518DJW9</accession>
<evidence type="ECO:0000313" key="3">
    <source>
        <dbReference type="EMBL" id="QDU91770.1"/>
    </source>
</evidence>
<dbReference type="Proteomes" id="UP000317429">
    <property type="component" value="Chromosome"/>
</dbReference>
<feature type="compositionally biased region" description="Low complexity" evidence="1">
    <location>
        <begin position="178"/>
        <end position="189"/>
    </location>
</feature>
<reference evidence="3 4" key="1">
    <citation type="submission" date="2019-02" db="EMBL/GenBank/DDBJ databases">
        <title>Deep-cultivation of Planctomycetes and their phenomic and genomic characterization uncovers novel biology.</title>
        <authorList>
            <person name="Wiegand S."/>
            <person name="Jogler M."/>
            <person name="Boedeker C."/>
            <person name="Pinto D."/>
            <person name="Vollmers J."/>
            <person name="Rivas-Marin E."/>
            <person name="Kohn T."/>
            <person name="Peeters S.H."/>
            <person name="Heuer A."/>
            <person name="Rast P."/>
            <person name="Oberbeckmann S."/>
            <person name="Bunk B."/>
            <person name="Jeske O."/>
            <person name="Meyerdierks A."/>
            <person name="Storesund J.E."/>
            <person name="Kallscheuer N."/>
            <person name="Luecker S."/>
            <person name="Lage O.M."/>
            <person name="Pohl T."/>
            <person name="Merkel B.J."/>
            <person name="Hornburger P."/>
            <person name="Mueller R.-W."/>
            <person name="Bruemmer F."/>
            <person name="Labrenz M."/>
            <person name="Spormann A.M."/>
            <person name="Op den Camp H."/>
            <person name="Overmann J."/>
            <person name="Amann R."/>
            <person name="Jetten M.S.M."/>
            <person name="Mascher T."/>
            <person name="Medema M.H."/>
            <person name="Devos D.P."/>
            <person name="Kaster A.-K."/>
            <person name="Ovreas L."/>
            <person name="Rohde M."/>
            <person name="Galperin M.Y."/>
            <person name="Jogler C."/>
        </authorList>
    </citation>
    <scope>NUCLEOTIDE SEQUENCE [LARGE SCALE GENOMIC DNA]</scope>
    <source>
        <strain evidence="3 4">Pla175</strain>
    </source>
</reference>
<dbReference type="KEGG" id="pnd:Pla175_52010"/>
<organism evidence="3 4">
    <name type="scientific">Pirellulimonas nuda</name>
    <dbReference type="NCBI Taxonomy" id="2528009"/>
    <lineage>
        <taxon>Bacteria</taxon>
        <taxon>Pseudomonadati</taxon>
        <taxon>Planctomycetota</taxon>
        <taxon>Planctomycetia</taxon>
        <taxon>Pirellulales</taxon>
        <taxon>Lacipirellulaceae</taxon>
        <taxon>Pirellulimonas</taxon>
    </lineage>
</organism>
<feature type="compositionally biased region" description="Low complexity" evidence="1">
    <location>
        <begin position="279"/>
        <end position="296"/>
    </location>
</feature>
<proteinExistence type="predicted"/>
<feature type="compositionally biased region" description="Low complexity" evidence="1">
    <location>
        <begin position="130"/>
        <end position="164"/>
    </location>
</feature>
<dbReference type="OrthoDB" id="228501at2"/>
<feature type="region of interest" description="Disordered" evidence="1">
    <location>
        <begin position="619"/>
        <end position="647"/>
    </location>
</feature>
<gene>
    <name evidence="3" type="ORF">Pla175_52010</name>
</gene>
<evidence type="ECO:0000313" key="4">
    <source>
        <dbReference type="Proteomes" id="UP000317429"/>
    </source>
</evidence>
<feature type="compositionally biased region" description="Low complexity" evidence="1">
    <location>
        <begin position="232"/>
        <end position="242"/>
    </location>
</feature>
<feature type="transmembrane region" description="Helical" evidence="2">
    <location>
        <begin position="21"/>
        <end position="47"/>
    </location>
</feature>
<name>A0A518DJW9_9BACT</name>
<dbReference type="RefSeq" id="WP_145291919.1">
    <property type="nucleotide sequence ID" value="NZ_CP036291.1"/>
</dbReference>
<keyword evidence="2" id="KW-1133">Transmembrane helix</keyword>
<evidence type="ECO:0000256" key="2">
    <source>
        <dbReference type="SAM" id="Phobius"/>
    </source>
</evidence>
<sequence length="647" mass="69090">MRKRAPIGLSKRGLSQRMLAGAQRLGVSMVYAGVYAGACSGVALGAAPSGSPPPMAPPAIYDSGWSLAPGPRIALAKGSIAADVVLPPDALDQLELPASPVPVETGLQWRPAKSATPQPEPADGPSLGHAGPALSGPAAVAPGVAPQAAAPQATDSPQAADAPQGTGPEAKTEPKPAPATRVPAVVAAPSSERDLMKAFSRPIASAPQGSAERKPMEGPSAKDILRGMGTTPEAAKPAAPAASQPTGQPSPLKIDTDAAPLAKPAEAPRTAPKQSAPVQQRTPATQTSPPQAAPAAPLKPLSRSQMYLRSRLRSVLAYYYNKPLNSRDHDPWQVMHGMLAYELHSKILDGGPTGSPITSIGYLCYNKPCKGKTMLSVNADGELDVRVGVGLQGHKGQFLAMLAQSNVSPEYPIRVDGQEFTIADLIRSEQRSCFSRTELSFKLMALMHYLPSDATWVNENGEQWDIPKLIADERTQKIRGAACGGTHRLMGLGLAVRKRALRGEPMDGEWGQAAKFVESYQNYCFRLQNSDGSMSTEWFRGPGEEDDIDRRIRTTGHQVELLAATLPDEKLEYYRTVRAVTYLTNLLATNTKHEWEEGTLCHALHALVVYDRRVFGPHDKQPVIAGRPAQQPQQQRTGQSQPSVRSR</sequence>
<dbReference type="EMBL" id="CP036291">
    <property type="protein sequence ID" value="QDU91770.1"/>
    <property type="molecule type" value="Genomic_DNA"/>
</dbReference>
<dbReference type="AlphaFoldDB" id="A0A518DJW9"/>
<keyword evidence="4" id="KW-1185">Reference proteome</keyword>